<gene>
    <name evidence="1" type="ORF">OXX778_LOCUS20245</name>
</gene>
<sequence>MGIGEPDIPLVGEDENEPIVIYNLKQNVIRNQDDLNQTTTNFPIDQNEDEDLKWLINLKSSETPINTILQNELTDAQKALIKYYQHYFLQSEVNKRVHSRLNHQPDLPPPTMDIVSVEKVTGSAWVKTKQQSWDELVKPGWSRYLDENIKYASDYSLRVTFDNEDQIIVKKATDFYHLFHYGL</sequence>
<dbReference type="EMBL" id="CAJNOC010006635">
    <property type="protein sequence ID" value="CAF1082191.1"/>
    <property type="molecule type" value="Genomic_DNA"/>
</dbReference>
<proteinExistence type="predicted"/>
<comment type="caution">
    <text evidence="1">The sequence shown here is derived from an EMBL/GenBank/DDBJ whole genome shotgun (WGS) entry which is preliminary data.</text>
</comment>
<accession>A0A814MPJ1</accession>
<reference evidence="1" key="1">
    <citation type="submission" date="2021-02" db="EMBL/GenBank/DDBJ databases">
        <authorList>
            <person name="Nowell W R."/>
        </authorList>
    </citation>
    <scope>NUCLEOTIDE SEQUENCE</scope>
    <source>
        <strain evidence="1">Ploen Becks lab</strain>
    </source>
</reference>
<dbReference type="AlphaFoldDB" id="A0A814MPJ1"/>
<evidence type="ECO:0000313" key="1">
    <source>
        <dbReference type="EMBL" id="CAF1082191.1"/>
    </source>
</evidence>
<protein>
    <submittedName>
        <fullName evidence="1">Uncharacterized protein</fullName>
    </submittedName>
</protein>
<organism evidence="1 2">
    <name type="scientific">Brachionus calyciflorus</name>
    <dbReference type="NCBI Taxonomy" id="104777"/>
    <lineage>
        <taxon>Eukaryota</taxon>
        <taxon>Metazoa</taxon>
        <taxon>Spiralia</taxon>
        <taxon>Gnathifera</taxon>
        <taxon>Rotifera</taxon>
        <taxon>Eurotatoria</taxon>
        <taxon>Monogononta</taxon>
        <taxon>Pseudotrocha</taxon>
        <taxon>Ploima</taxon>
        <taxon>Brachionidae</taxon>
        <taxon>Brachionus</taxon>
    </lineage>
</organism>
<evidence type="ECO:0000313" key="2">
    <source>
        <dbReference type="Proteomes" id="UP000663879"/>
    </source>
</evidence>
<name>A0A814MPJ1_9BILA</name>
<dbReference type="Proteomes" id="UP000663879">
    <property type="component" value="Unassembled WGS sequence"/>
</dbReference>
<keyword evidence="2" id="KW-1185">Reference proteome</keyword>